<dbReference type="InterPro" id="IPR020625">
    <property type="entry name" value="Schiff_base-form_aldolases_AS"/>
</dbReference>
<evidence type="ECO:0000256" key="4">
    <source>
        <dbReference type="ARBA" id="ARBA00012086"/>
    </source>
</evidence>
<reference evidence="16 17" key="1">
    <citation type="journal article" date="2017" name="Genome Announc.">
        <title>Draft Genome Sequence of Romboutsia weinsteinii sp. nov. Strain CCRI-19649(T) Isolated from Surface Water.</title>
        <authorList>
            <person name="Maheux A.F."/>
            <person name="Boudreau D.K."/>
            <person name="Berube E."/>
            <person name="Boissinot M."/>
            <person name="Cantin P."/>
            <person name="Raymond F."/>
            <person name="Corbeil J."/>
            <person name="Omar R.F."/>
            <person name="Bergeron M.G."/>
        </authorList>
    </citation>
    <scope>NUCLEOTIDE SEQUENCE [LARGE SCALE GENOMIC DNA]</scope>
    <source>
        <strain evidence="16 17">CCRI-19649</strain>
    </source>
</reference>
<keyword evidence="9 12" id="KW-0456">Lyase</keyword>
<comment type="subunit">
    <text evidence="12">Homotetramer; dimer of dimers.</text>
</comment>
<dbReference type="EC" id="4.3.3.7" evidence="4 12"/>
<dbReference type="Proteomes" id="UP000215694">
    <property type="component" value="Unassembled WGS sequence"/>
</dbReference>
<evidence type="ECO:0000256" key="12">
    <source>
        <dbReference type="HAMAP-Rule" id="MF_00418"/>
    </source>
</evidence>
<evidence type="ECO:0000256" key="5">
    <source>
        <dbReference type="ARBA" id="ARBA00022490"/>
    </source>
</evidence>
<sequence>MVKLFEGSGVALVTPFKNGEVDYDKLEELLNWHIDIKTDSIVICGTTGESATMTDKERREVIKFTVDKVNKRIPVIAGSGSNNTAYSIELSKYCEEVGVDGLLVVTPYYNKATQEGLVKHFEIIANSVKLPIILYSVPGRTGVNIAPQTVKKLSEIENIVGIKEASGDISQVAEIARLCGEDFYIYSGNDDMIVPILSLGGKGVISVVANILPKETHDIVEKYLSGDVVGSRKLQLSMNELINTLFIEVNPIPVKAAMNLMGMEVGELRLPLTYIEQDNLEVLSNNMKNFGIEVKDTECR</sequence>
<dbReference type="GO" id="GO:0009089">
    <property type="term" value="P:lysine biosynthetic process via diaminopimelate"/>
    <property type="evidence" value="ECO:0007669"/>
    <property type="project" value="UniProtKB-UniRule"/>
</dbReference>
<dbReference type="InterPro" id="IPR005263">
    <property type="entry name" value="DapA"/>
</dbReference>
<dbReference type="AlphaFoldDB" id="A0A371J3X2"/>
<evidence type="ECO:0000256" key="15">
    <source>
        <dbReference type="PIRSR" id="PIRSR001365-2"/>
    </source>
</evidence>
<dbReference type="SMART" id="SM01130">
    <property type="entry name" value="DHDPS"/>
    <property type="match status" value="1"/>
</dbReference>
<evidence type="ECO:0000256" key="3">
    <source>
        <dbReference type="ARBA" id="ARBA00007592"/>
    </source>
</evidence>
<evidence type="ECO:0000256" key="7">
    <source>
        <dbReference type="ARBA" id="ARBA00022915"/>
    </source>
</evidence>
<dbReference type="PROSITE" id="PS00666">
    <property type="entry name" value="DHDPS_2"/>
    <property type="match status" value="1"/>
</dbReference>
<dbReference type="PROSITE" id="PS00665">
    <property type="entry name" value="DHDPS_1"/>
    <property type="match status" value="1"/>
</dbReference>
<dbReference type="CDD" id="cd00950">
    <property type="entry name" value="DHDPS"/>
    <property type="match status" value="1"/>
</dbReference>
<dbReference type="GO" id="GO:0005829">
    <property type="term" value="C:cytosol"/>
    <property type="evidence" value="ECO:0007669"/>
    <property type="project" value="TreeGrafter"/>
</dbReference>
<evidence type="ECO:0000256" key="6">
    <source>
        <dbReference type="ARBA" id="ARBA00022605"/>
    </source>
</evidence>
<dbReference type="GO" id="GO:0019877">
    <property type="term" value="P:diaminopimelate biosynthetic process"/>
    <property type="evidence" value="ECO:0007669"/>
    <property type="project" value="UniProtKB-UniRule"/>
</dbReference>
<dbReference type="HAMAP" id="MF_00418">
    <property type="entry name" value="DapA"/>
    <property type="match status" value="1"/>
</dbReference>
<evidence type="ECO:0000256" key="9">
    <source>
        <dbReference type="ARBA" id="ARBA00023239"/>
    </source>
</evidence>
<dbReference type="UniPathway" id="UPA00034">
    <property type="reaction ID" value="UER00017"/>
</dbReference>
<evidence type="ECO:0000256" key="10">
    <source>
        <dbReference type="ARBA" id="ARBA00023270"/>
    </source>
</evidence>
<feature type="binding site" evidence="12 15">
    <location>
        <position position="205"/>
    </location>
    <ligand>
        <name>pyruvate</name>
        <dbReference type="ChEBI" id="CHEBI:15361"/>
    </ligand>
</feature>
<dbReference type="OrthoDB" id="9782828at2"/>
<evidence type="ECO:0000256" key="14">
    <source>
        <dbReference type="PIRSR" id="PIRSR001365-1"/>
    </source>
</evidence>
<evidence type="ECO:0000256" key="8">
    <source>
        <dbReference type="ARBA" id="ARBA00023154"/>
    </source>
</evidence>
<dbReference type="RefSeq" id="WP_094365921.1">
    <property type="nucleotide sequence ID" value="NZ_NOJY02000013.1"/>
</dbReference>
<dbReference type="Pfam" id="PF00701">
    <property type="entry name" value="DHDPS"/>
    <property type="match status" value="1"/>
</dbReference>
<evidence type="ECO:0000256" key="1">
    <source>
        <dbReference type="ARBA" id="ARBA00003294"/>
    </source>
</evidence>
<dbReference type="EMBL" id="NOJY02000013">
    <property type="protein sequence ID" value="RDY27469.1"/>
    <property type="molecule type" value="Genomic_DNA"/>
</dbReference>
<evidence type="ECO:0000313" key="16">
    <source>
        <dbReference type="EMBL" id="RDY27469.1"/>
    </source>
</evidence>
<keyword evidence="8 12" id="KW-0457">Lysine biosynthesis</keyword>
<dbReference type="PANTHER" id="PTHR12128">
    <property type="entry name" value="DIHYDRODIPICOLINATE SYNTHASE"/>
    <property type="match status" value="1"/>
</dbReference>
<keyword evidence="17" id="KW-1185">Reference proteome</keyword>
<evidence type="ECO:0000256" key="13">
    <source>
        <dbReference type="PIRNR" id="PIRNR001365"/>
    </source>
</evidence>
<dbReference type="SUPFAM" id="SSF51569">
    <property type="entry name" value="Aldolase"/>
    <property type="match status" value="1"/>
</dbReference>
<comment type="similarity">
    <text evidence="3 12 13">Belongs to the DapA family.</text>
</comment>
<keyword evidence="10 12" id="KW-0704">Schiff base</keyword>
<gene>
    <name evidence="12" type="primary">dapA</name>
    <name evidence="16" type="ORF">CHL78_009660</name>
</gene>
<feature type="active site" description="Schiff-base intermediate with substrate" evidence="12 14">
    <location>
        <position position="163"/>
    </location>
</feature>
<feature type="active site" description="Proton donor/acceptor" evidence="12 14">
    <location>
        <position position="135"/>
    </location>
</feature>
<feature type="site" description="Part of a proton relay during catalysis" evidence="12">
    <location>
        <position position="109"/>
    </location>
</feature>
<accession>A0A371J3X2</accession>
<feature type="site" description="Part of a proton relay during catalysis" evidence="12">
    <location>
        <position position="46"/>
    </location>
</feature>
<dbReference type="InterPro" id="IPR002220">
    <property type="entry name" value="DapA-like"/>
</dbReference>
<comment type="caution">
    <text evidence="16">The sequence shown here is derived from an EMBL/GenBank/DDBJ whole genome shotgun (WGS) entry which is preliminary data.</text>
</comment>
<keyword evidence="6 12" id="KW-0028">Amino-acid biosynthesis</keyword>
<keyword evidence="5 12" id="KW-0963">Cytoplasm</keyword>
<dbReference type="NCBIfam" id="TIGR00674">
    <property type="entry name" value="dapA"/>
    <property type="match status" value="1"/>
</dbReference>
<dbReference type="InterPro" id="IPR020624">
    <property type="entry name" value="Schiff_base-form_aldolases_CS"/>
</dbReference>
<dbReference type="PIRSF" id="PIRSF001365">
    <property type="entry name" value="DHDPS"/>
    <property type="match status" value="1"/>
</dbReference>
<proteinExistence type="inferred from homology"/>
<evidence type="ECO:0000313" key="17">
    <source>
        <dbReference type="Proteomes" id="UP000215694"/>
    </source>
</evidence>
<dbReference type="Gene3D" id="3.20.20.70">
    <property type="entry name" value="Aldolase class I"/>
    <property type="match status" value="1"/>
</dbReference>
<organism evidence="16 17">
    <name type="scientific">Romboutsia weinsteinii</name>
    <dbReference type="NCBI Taxonomy" id="2020949"/>
    <lineage>
        <taxon>Bacteria</taxon>
        <taxon>Bacillati</taxon>
        <taxon>Bacillota</taxon>
        <taxon>Clostridia</taxon>
        <taxon>Peptostreptococcales</taxon>
        <taxon>Peptostreptococcaceae</taxon>
        <taxon>Romboutsia</taxon>
    </lineage>
</organism>
<comment type="subcellular location">
    <subcellularLocation>
        <location evidence="12">Cytoplasm</location>
    </subcellularLocation>
</comment>
<dbReference type="PANTHER" id="PTHR12128:SF66">
    <property type="entry name" value="4-HYDROXY-2-OXOGLUTARATE ALDOLASE, MITOCHONDRIAL"/>
    <property type="match status" value="1"/>
</dbReference>
<dbReference type="PRINTS" id="PR00146">
    <property type="entry name" value="DHPICSNTHASE"/>
</dbReference>
<name>A0A371J3X2_9FIRM</name>
<comment type="caution">
    <text evidence="12">Was originally thought to be a dihydrodipicolinate synthase (DHDPS), catalyzing the condensation of (S)-aspartate-beta-semialdehyde [(S)-ASA] and pyruvate to dihydrodipicolinate (DHDP). However, it was shown in E.coli that the product of the enzymatic reaction is not dihydrodipicolinate but in fact (4S)-4-hydroxy-2,3,4,5-tetrahydro-(2S)-dipicolinic acid (HTPA), and that the consecutive dehydration reaction leading to DHDP is not spontaneous but catalyzed by DapB.</text>
</comment>
<protein>
    <recommendedName>
        <fullName evidence="4 12">4-hydroxy-tetrahydrodipicolinate synthase</fullName>
        <shortName evidence="12">HTPA synthase</shortName>
        <ecNumber evidence="4 12">4.3.3.7</ecNumber>
    </recommendedName>
</protein>
<feature type="binding site" evidence="12 15">
    <location>
        <position position="47"/>
    </location>
    <ligand>
        <name>pyruvate</name>
        <dbReference type="ChEBI" id="CHEBI:15361"/>
    </ligand>
</feature>
<dbReference type="InterPro" id="IPR013785">
    <property type="entry name" value="Aldolase_TIM"/>
</dbReference>
<comment type="function">
    <text evidence="1 12">Catalyzes the condensation of (S)-aspartate-beta-semialdehyde [(S)-ASA] and pyruvate to 4-hydroxy-tetrahydrodipicolinate (HTPA).</text>
</comment>
<comment type="catalytic activity">
    <reaction evidence="11 12">
        <text>L-aspartate 4-semialdehyde + pyruvate = (2S,4S)-4-hydroxy-2,3,4,5-tetrahydrodipicolinate + H2O + H(+)</text>
        <dbReference type="Rhea" id="RHEA:34171"/>
        <dbReference type="ChEBI" id="CHEBI:15361"/>
        <dbReference type="ChEBI" id="CHEBI:15377"/>
        <dbReference type="ChEBI" id="CHEBI:15378"/>
        <dbReference type="ChEBI" id="CHEBI:67139"/>
        <dbReference type="ChEBI" id="CHEBI:537519"/>
        <dbReference type="EC" id="4.3.3.7"/>
    </reaction>
</comment>
<evidence type="ECO:0000256" key="11">
    <source>
        <dbReference type="ARBA" id="ARBA00047836"/>
    </source>
</evidence>
<comment type="pathway">
    <text evidence="2 12">Amino-acid biosynthesis; L-lysine biosynthesis via DAP pathway; (S)-tetrahydrodipicolinate from L-aspartate: step 3/4.</text>
</comment>
<dbReference type="GO" id="GO:0008840">
    <property type="term" value="F:4-hydroxy-tetrahydrodipicolinate synthase activity"/>
    <property type="evidence" value="ECO:0007669"/>
    <property type="project" value="UniProtKB-UniRule"/>
</dbReference>
<evidence type="ECO:0000256" key="2">
    <source>
        <dbReference type="ARBA" id="ARBA00005120"/>
    </source>
</evidence>
<keyword evidence="7 12" id="KW-0220">Diaminopimelate biosynthesis</keyword>